<geneLocation type="plasmid" evidence="3">
    <name>Plasmid4 dna</name>
</geneLocation>
<sequence>MKEHHFAHDGETCREVANTNREAPNLPLYNSFNISLTGKELENLKQLWNKYGCIDKGIYESEIKSVFIKKDLLKYNDYRLRGPYEFTKLGKIPVGALSLMLFNQVQEPLIEEKLQELDKKARVAFLNEESNFNEFLSDLQIFRAELKKILSNTLYYLQVDVGEETFYKIGITTRDVIERVAEIKQDLLKYFTTCSIKVLLQRPHRGNVEKYFKYRYAPYNYSIGKLTEYYKFEDPQEAKKALTDLRRMKKKILSEDESDILAGKPSVVEELLEEQLREERRSIAISTGMKRAAHWGTHIGRPVGSETDEEFLAKPSSQNIVAALNEGLSLRKAAQKAGASVNTVRKVKALLSNFSSRK</sequence>
<keyword evidence="3" id="KW-1185">Reference proteome</keyword>
<evidence type="ECO:0000259" key="1">
    <source>
        <dbReference type="SMART" id="SM00974"/>
    </source>
</evidence>
<dbReference type="SMART" id="SM00974">
    <property type="entry name" value="T5orf172"/>
    <property type="match status" value="1"/>
</dbReference>
<dbReference type="Pfam" id="PF13455">
    <property type="entry name" value="MUG113"/>
    <property type="match status" value="1"/>
</dbReference>
<accession>A0A1Z4M3K2</accession>
<evidence type="ECO:0000313" key="2">
    <source>
        <dbReference type="EMBL" id="BAY87961.1"/>
    </source>
</evidence>
<keyword evidence="2" id="KW-0614">Plasmid</keyword>
<dbReference type="Proteomes" id="UP000218418">
    <property type="component" value="Plasmid plasmid4"/>
</dbReference>
<reference evidence="2 3" key="1">
    <citation type="submission" date="2017-06" db="EMBL/GenBank/DDBJ databases">
        <title>Genome sequencing of cyanobaciteial culture collection at National Institute for Environmental Studies (NIES).</title>
        <authorList>
            <person name="Hirose Y."/>
            <person name="Shimura Y."/>
            <person name="Fujisawa T."/>
            <person name="Nakamura Y."/>
            <person name="Kawachi M."/>
        </authorList>
    </citation>
    <scope>NUCLEOTIDE SEQUENCE [LARGE SCALE GENOMIC DNA]</scope>
    <source>
        <strain evidence="2 3">NIES-267</strain>
        <plasmid evidence="3">Plasmid4 dna</plasmid>
    </source>
</reference>
<gene>
    <name evidence="2" type="ORF">NIES267_74850</name>
</gene>
<dbReference type="AlphaFoldDB" id="A0A1Z4M3K2"/>
<dbReference type="OrthoDB" id="1490774at2"/>
<dbReference type="InterPro" id="IPR018306">
    <property type="entry name" value="Phage_T5_Orf172_DNA-bd"/>
</dbReference>
<feature type="domain" description="Bacteriophage T5 Orf172 DNA-binding" evidence="1">
    <location>
        <begin position="161"/>
        <end position="245"/>
    </location>
</feature>
<proteinExistence type="predicted"/>
<name>A0A1Z4M3K2_9CYAN</name>
<organism evidence="2 3">
    <name type="scientific">Calothrix parasitica NIES-267</name>
    <dbReference type="NCBI Taxonomy" id="1973488"/>
    <lineage>
        <taxon>Bacteria</taxon>
        <taxon>Bacillati</taxon>
        <taxon>Cyanobacteriota</taxon>
        <taxon>Cyanophyceae</taxon>
        <taxon>Nostocales</taxon>
        <taxon>Calotrichaceae</taxon>
        <taxon>Calothrix</taxon>
    </lineage>
</organism>
<protein>
    <recommendedName>
        <fullName evidence="1">Bacteriophage T5 Orf172 DNA-binding domain-containing protein</fullName>
    </recommendedName>
</protein>
<dbReference type="EMBL" id="AP018231">
    <property type="protein sequence ID" value="BAY87961.1"/>
    <property type="molecule type" value="Genomic_DNA"/>
</dbReference>
<evidence type="ECO:0000313" key="3">
    <source>
        <dbReference type="Proteomes" id="UP000218418"/>
    </source>
</evidence>